<dbReference type="Proteomes" id="UP001601303">
    <property type="component" value="Unassembled WGS sequence"/>
</dbReference>
<keyword evidence="1" id="KW-1133">Transmembrane helix</keyword>
<proteinExistence type="predicted"/>
<sequence length="216" mass="22845">MSATGRRWAVRLLWTALAVPVSAVLTGMAFGVVYGASLTPVGWRNPMVLGFGALVLAGVLGGLAFALYDFRGDTRGWVIPVRETAVAACVAATMLVCWLALKDQALHERGRAVRAVVTDLRPSTGVYDAGTNAVLADAAHHRRLGVIGAGHLAVGDRLTVTVDPRGRYGVSAGPPPATPEWMWDLSAVIAAVQALFTASLAFSAARERERWARRTG</sequence>
<keyword evidence="1" id="KW-0472">Membrane</keyword>
<keyword evidence="1" id="KW-0812">Transmembrane</keyword>
<feature type="transmembrane region" description="Helical" evidence="1">
    <location>
        <begin position="48"/>
        <end position="68"/>
    </location>
</feature>
<protein>
    <recommendedName>
        <fullName evidence="4">Integral membrane protein</fullName>
    </recommendedName>
</protein>
<evidence type="ECO:0000313" key="2">
    <source>
        <dbReference type="EMBL" id="MFE9605637.1"/>
    </source>
</evidence>
<name>A0ABW6MJC8_9ACTN</name>
<dbReference type="EMBL" id="JBIAHM010000020">
    <property type="protein sequence ID" value="MFE9605637.1"/>
    <property type="molecule type" value="Genomic_DNA"/>
</dbReference>
<accession>A0ABW6MJC8</accession>
<feature type="transmembrane region" description="Helical" evidence="1">
    <location>
        <begin position="12"/>
        <end position="36"/>
    </location>
</feature>
<evidence type="ECO:0000313" key="3">
    <source>
        <dbReference type="Proteomes" id="UP001601303"/>
    </source>
</evidence>
<comment type="caution">
    <text evidence="2">The sequence shown here is derived from an EMBL/GenBank/DDBJ whole genome shotgun (WGS) entry which is preliminary data.</text>
</comment>
<evidence type="ECO:0008006" key="4">
    <source>
        <dbReference type="Google" id="ProtNLM"/>
    </source>
</evidence>
<keyword evidence="3" id="KW-1185">Reference proteome</keyword>
<organism evidence="2 3">
    <name type="scientific">Streptomyces hokutonensis</name>
    <dbReference type="NCBI Taxonomy" id="1306990"/>
    <lineage>
        <taxon>Bacteria</taxon>
        <taxon>Bacillati</taxon>
        <taxon>Actinomycetota</taxon>
        <taxon>Actinomycetes</taxon>
        <taxon>Kitasatosporales</taxon>
        <taxon>Streptomycetaceae</taxon>
        <taxon>Streptomyces</taxon>
    </lineage>
</organism>
<feature type="transmembrane region" description="Helical" evidence="1">
    <location>
        <begin position="185"/>
        <end position="205"/>
    </location>
</feature>
<gene>
    <name evidence="2" type="ORF">ACFYNQ_44745</name>
</gene>
<feature type="transmembrane region" description="Helical" evidence="1">
    <location>
        <begin position="80"/>
        <end position="101"/>
    </location>
</feature>
<reference evidence="2 3" key="1">
    <citation type="submission" date="2024-10" db="EMBL/GenBank/DDBJ databases">
        <title>The Natural Products Discovery Center: Release of the First 8490 Sequenced Strains for Exploring Actinobacteria Biosynthetic Diversity.</title>
        <authorList>
            <person name="Kalkreuter E."/>
            <person name="Kautsar S.A."/>
            <person name="Yang D."/>
            <person name="Bader C.D."/>
            <person name="Teijaro C.N."/>
            <person name="Fluegel L."/>
            <person name="Davis C.M."/>
            <person name="Simpson J.R."/>
            <person name="Lauterbach L."/>
            <person name="Steele A.D."/>
            <person name="Gui C."/>
            <person name="Meng S."/>
            <person name="Li G."/>
            <person name="Viehrig K."/>
            <person name="Ye F."/>
            <person name="Su P."/>
            <person name="Kiefer A.F."/>
            <person name="Nichols A."/>
            <person name="Cepeda A.J."/>
            <person name="Yan W."/>
            <person name="Fan B."/>
            <person name="Jiang Y."/>
            <person name="Adhikari A."/>
            <person name="Zheng C.-J."/>
            <person name="Schuster L."/>
            <person name="Cowan T.M."/>
            <person name="Smanski M.J."/>
            <person name="Chevrette M.G."/>
            <person name="De Carvalho L.P.S."/>
            <person name="Shen B."/>
        </authorList>
    </citation>
    <scope>NUCLEOTIDE SEQUENCE [LARGE SCALE GENOMIC DNA]</scope>
    <source>
        <strain evidence="2 3">NPDC006488</strain>
    </source>
</reference>
<evidence type="ECO:0000256" key="1">
    <source>
        <dbReference type="SAM" id="Phobius"/>
    </source>
</evidence>
<dbReference type="RefSeq" id="WP_388114389.1">
    <property type="nucleotide sequence ID" value="NZ_JBIAHM010000020.1"/>
</dbReference>